<dbReference type="GO" id="GO:0046872">
    <property type="term" value="F:metal ion binding"/>
    <property type="evidence" value="ECO:0007669"/>
    <property type="project" value="UniProtKB-KW"/>
</dbReference>
<dbReference type="GO" id="GO:0003712">
    <property type="term" value="F:transcription coregulator activity"/>
    <property type="evidence" value="ECO:0007669"/>
    <property type="project" value="TreeGrafter"/>
</dbReference>
<dbReference type="OrthoDB" id="1667110at2759"/>
<evidence type="ECO:0000256" key="1">
    <source>
        <dbReference type="ARBA" id="ARBA00004123"/>
    </source>
</evidence>
<dbReference type="EMBL" id="CACTIH010007253">
    <property type="protein sequence ID" value="CAA3005886.1"/>
    <property type="molecule type" value="Genomic_DNA"/>
</dbReference>
<feature type="compositionally biased region" description="Basic residues" evidence="6">
    <location>
        <begin position="174"/>
        <end position="185"/>
    </location>
</feature>
<name>A0A8S0TM63_OLEEU</name>
<dbReference type="GO" id="GO:0032454">
    <property type="term" value="F:histone H3K9 demethylase activity"/>
    <property type="evidence" value="ECO:0007669"/>
    <property type="project" value="InterPro"/>
</dbReference>
<evidence type="ECO:0000256" key="5">
    <source>
        <dbReference type="SAM" id="Coils"/>
    </source>
</evidence>
<dbReference type="InterPro" id="IPR045109">
    <property type="entry name" value="LSDs-like"/>
</dbReference>
<feature type="compositionally biased region" description="Basic and acidic residues" evidence="6">
    <location>
        <begin position="217"/>
        <end position="232"/>
    </location>
</feature>
<keyword evidence="4" id="KW-0539">Nucleus</keyword>
<dbReference type="PROSITE" id="PS51184">
    <property type="entry name" value="JMJC"/>
    <property type="match status" value="1"/>
</dbReference>
<feature type="compositionally biased region" description="Basic and acidic residues" evidence="6">
    <location>
        <begin position="114"/>
        <end position="155"/>
    </location>
</feature>
<dbReference type="PANTHER" id="PTHR12549:SF11">
    <property type="entry name" value="LYSINE-SPECIFIC DEMETHYLASE JMJ25"/>
    <property type="match status" value="1"/>
</dbReference>
<keyword evidence="3" id="KW-0479">Metal-binding</keyword>
<dbReference type="GO" id="GO:0000118">
    <property type="term" value="C:histone deacetylase complex"/>
    <property type="evidence" value="ECO:0007669"/>
    <property type="project" value="TreeGrafter"/>
</dbReference>
<dbReference type="PANTHER" id="PTHR12549">
    <property type="entry name" value="JMJC DOMAIN-CONTAINING HISTONE DEMETHYLATION PROTEIN"/>
    <property type="match status" value="1"/>
</dbReference>
<evidence type="ECO:0000256" key="4">
    <source>
        <dbReference type="ARBA" id="ARBA00023242"/>
    </source>
</evidence>
<comment type="subcellular location">
    <subcellularLocation>
        <location evidence="1">Nucleus</location>
    </subcellularLocation>
</comment>
<dbReference type="GO" id="GO:0000785">
    <property type="term" value="C:chromatin"/>
    <property type="evidence" value="ECO:0007669"/>
    <property type="project" value="TreeGrafter"/>
</dbReference>
<dbReference type="Pfam" id="PF02373">
    <property type="entry name" value="JmjC"/>
    <property type="match status" value="1"/>
</dbReference>
<evidence type="ECO:0000256" key="2">
    <source>
        <dbReference type="ARBA" id="ARBA00006801"/>
    </source>
</evidence>
<keyword evidence="9" id="KW-1185">Reference proteome</keyword>
<feature type="region of interest" description="Disordered" evidence="6">
    <location>
        <begin position="45"/>
        <end position="232"/>
    </location>
</feature>
<feature type="compositionally biased region" description="Basic and acidic residues" evidence="6">
    <location>
        <begin position="940"/>
        <end position="952"/>
    </location>
</feature>
<comment type="caution">
    <text evidence="8">The sequence shown here is derived from an EMBL/GenBank/DDBJ whole genome shotgun (WGS) entry which is preliminary data.</text>
</comment>
<feature type="compositionally biased region" description="Basic and acidic residues" evidence="6">
    <location>
        <begin position="889"/>
        <end position="899"/>
    </location>
</feature>
<dbReference type="GO" id="GO:0031490">
    <property type="term" value="F:chromatin DNA binding"/>
    <property type="evidence" value="ECO:0007669"/>
    <property type="project" value="TreeGrafter"/>
</dbReference>
<dbReference type="AlphaFoldDB" id="A0A8S0TM63"/>
<dbReference type="InterPro" id="IPR003347">
    <property type="entry name" value="JmjC_dom"/>
</dbReference>
<organism evidence="8 9">
    <name type="scientific">Olea europaea subsp. europaea</name>
    <dbReference type="NCBI Taxonomy" id="158383"/>
    <lineage>
        <taxon>Eukaryota</taxon>
        <taxon>Viridiplantae</taxon>
        <taxon>Streptophyta</taxon>
        <taxon>Embryophyta</taxon>
        <taxon>Tracheophyta</taxon>
        <taxon>Spermatophyta</taxon>
        <taxon>Magnoliopsida</taxon>
        <taxon>eudicotyledons</taxon>
        <taxon>Gunneridae</taxon>
        <taxon>Pentapetalae</taxon>
        <taxon>asterids</taxon>
        <taxon>lamiids</taxon>
        <taxon>Lamiales</taxon>
        <taxon>Oleaceae</taxon>
        <taxon>Oleeae</taxon>
        <taxon>Olea</taxon>
    </lineage>
</organism>
<accession>A0A8S0TM63</accession>
<evidence type="ECO:0000313" key="8">
    <source>
        <dbReference type="EMBL" id="CAA3005886.1"/>
    </source>
</evidence>
<evidence type="ECO:0000256" key="6">
    <source>
        <dbReference type="SAM" id="MobiDB-lite"/>
    </source>
</evidence>
<feature type="compositionally biased region" description="Basic residues" evidence="6">
    <location>
        <begin position="917"/>
        <end position="929"/>
    </location>
</feature>
<evidence type="ECO:0000313" key="9">
    <source>
        <dbReference type="Proteomes" id="UP000594638"/>
    </source>
</evidence>
<comment type="similarity">
    <text evidence="2">Belongs to the JARID1 histone demethylase family.</text>
</comment>
<evidence type="ECO:0000259" key="7">
    <source>
        <dbReference type="PROSITE" id="PS51184"/>
    </source>
</evidence>
<reference evidence="8 9" key="1">
    <citation type="submission" date="2019-12" db="EMBL/GenBank/DDBJ databases">
        <authorList>
            <person name="Alioto T."/>
            <person name="Alioto T."/>
            <person name="Gomez Garrido J."/>
        </authorList>
    </citation>
    <scope>NUCLEOTIDE SEQUENCE [LARGE SCALE GENOMIC DNA]</scope>
</reference>
<sequence length="1133" mass="129620">MVEKRVNGEGEGQEVKIKEVQEKLMDTENQREIQEIIYSTTRLEVLKRGQGKRSNNDESEAGMVKDTEEEGKGIGFLAAENGSAEEKKPKKRGMKENGVLVPDENNPEGENEEEKILYLHEEETNGDNDKENVDSGEGDLKVRRSCQKAKEKIGELWEEINNPVAVGEDEVPRERKRRKGSKNNKAKTDEDGGTGGDQFQVEEKNGNEEKKRRKQRSKDEDGEKAEESKMYKETQYSLISKKVKEEKLPMVKEGKVPKRKCPQRKDANGNVIVSNMCHQCQRNDKGRVVRCTKCETKRYCVPCMVRWYPKMSEETFAKECPVCLKNCNCKSCLRMDEPINTVETLAVEITDYQKVQYSTYVAKVLLPFLKQFNAEQMMEMQMEAKHQGLSVSDVRLERAKCKQNERIYCDNCRTSIFDYHRNCLLCSYDLCLRCCRELRDGHLQGGDEEVILQFVDYGYHYLHGGKKKTHRIPKRGCSAKKVDSSTKNRTSNFHPELKCPSEWNSKENGVIPCPPEDKGGCGQGVLGLKRLLPENWIAELVVKAEEIINKYRVGDVPEDSGQWHSYSRFTWKNNVGSRNLRKAASRENSNDNYLYCPTAVGLQHGHLRHFQRHWFRGEPVIVSNVLDDTLGISWEPMVMWRAFRQIKNGGHSQLLDVTAINCLDWCQTDVNVHQFFKGYSEGQFDKSGWPQILKLKDWPPSTFFEKQLPRHGAEFINCLPFKEYTHPRSGYLNLAVKLPKKSLKPDMGPKTYIAYGFCEELGRGDSVTKLHCDMSDAVNVLTHTETVPIPSSQLSTIIKLKQDHAAQDQREFSRNCQKVSQIAQVEMGLSKIDAQGSLQMLETDGTGLEKETKDLKVSDLVNGNMFNSEAELEGGLHIVNNCVEEQVPGREGKIKEHDSAMPSEVKVAENDTEVNGNKKKRPGRNKSKKSSSVLGMTNETGDRKVSGCERESSFTAEEGSKTSFEGIENDDCGALWDIFRRQDTPKLEEYIKKHVKEFRHIYCNQLQKVFHPIHDQTVYLTMEHKRRLKEEYGIEPWTFVQKLGDAVFIPAGCPHQVRNLKSCIKVAMDFVSPENVHECVRLTEEFRKLPKNHMAKEDKLEVKKMIVHALNQAVKDVEKFSKDPRLKGNFVPL</sequence>
<dbReference type="SMART" id="SM00558">
    <property type="entry name" value="JmjC"/>
    <property type="match status" value="1"/>
</dbReference>
<protein>
    <recommendedName>
        <fullName evidence="7">JmjC domain-containing protein</fullName>
    </recommendedName>
</protein>
<dbReference type="FunFam" id="2.60.120.650:FF:000033">
    <property type="entry name" value="Transcription factor jumonji (JmjC) domain-containing protein"/>
    <property type="match status" value="1"/>
</dbReference>
<dbReference type="GO" id="GO:0006357">
    <property type="term" value="P:regulation of transcription by RNA polymerase II"/>
    <property type="evidence" value="ECO:0007669"/>
    <property type="project" value="TreeGrafter"/>
</dbReference>
<gene>
    <name evidence="8" type="ORF">OLEA9_A028516</name>
</gene>
<evidence type="ECO:0000256" key="3">
    <source>
        <dbReference type="ARBA" id="ARBA00022723"/>
    </source>
</evidence>
<feature type="region of interest" description="Disordered" evidence="6">
    <location>
        <begin position="889"/>
        <end position="962"/>
    </location>
</feature>
<feature type="domain" description="JmjC" evidence="7">
    <location>
        <begin position="727"/>
        <end position="1087"/>
    </location>
</feature>
<feature type="coiled-coil region" evidence="5">
    <location>
        <begin position="10"/>
        <end position="37"/>
    </location>
</feature>
<keyword evidence="5" id="KW-0175">Coiled coil</keyword>
<feature type="compositionally biased region" description="Basic and acidic residues" evidence="6">
    <location>
        <begin position="63"/>
        <end position="72"/>
    </location>
</feature>
<feature type="compositionally biased region" description="Basic and acidic residues" evidence="6">
    <location>
        <begin position="201"/>
        <end position="210"/>
    </location>
</feature>
<dbReference type="Proteomes" id="UP000594638">
    <property type="component" value="Unassembled WGS sequence"/>
</dbReference>
<dbReference type="SUPFAM" id="SSF51197">
    <property type="entry name" value="Clavaminate synthase-like"/>
    <property type="match status" value="1"/>
</dbReference>
<dbReference type="Gramene" id="OE9A028516T1">
    <property type="protein sequence ID" value="OE9A028516C1"/>
    <property type="gene ID" value="OE9A028516"/>
</dbReference>
<dbReference type="Gene3D" id="2.60.120.650">
    <property type="entry name" value="Cupin"/>
    <property type="match status" value="2"/>
</dbReference>
<proteinExistence type="inferred from homology"/>